<reference evidence="3" key="1">
    <citation type="submission" date="2020-07" db="EMBL/GenBank/DDBJ databases">
        <title>Genomic analysis of a strain of Sedimentibacter Hydroxybenzoicus DSM7310.</title>
        <authorList>
            <person name="Ma S."/>
        </authorList>
    </citation>
    <scope>NUCLEOTIDE SEQUENCE</scope>
    <source>
        <strain evidence="3">DSM 7310</strain>
    </source>
</reference>
<evidence type="ECO:0000256" key="1">
    <source>
        <dbReference type="SAM" id="SignalP"/>
    </source>
</evidence>
<dbReference type="InterPro" id="IPR041183">
    <property type="entry name" value="Cyclophilin-like"/>
</dbReference>
<feature type="domain" description="SLH" evidence="2">
    <location>
        <begin position="86"/>
        <end position="149"/>
    </location>
</feature>
<dbReference type="Proteomes" id="UP000611629">
    <property type="component" value="Unassembled WGS sequence"/>
</dbReference>
<dbReference type="EMBL" id="JACBNQ010000001">
    <property type="protein sequence ID" value="NYB72958.1"/>
    <property type="molecule type" value="Genomic_DNA"/>
</dbReference>
<feature type="signal peptide" evidence="1">
    <location>
        <begin position="1"/>
        <end position="27"/>
    </location>
</feature>
<name>A0A974BH21_SEDHY</name>
<evidence type="ECO:0000313" key="3">
    <source>
        <dbReference type="EMBL" id="NYB72958.1"/>
    </source>
</evidence>
<feature type="domain" description="SLH" evidence="2">
    <location>
        <begin position="152"/>
        <end position="214"/>
    </location>
</feature>
<comment type="caution">
    <text evidence="3">The sequence shown here is derived from an EMBL/GenBank/DDBJ whole genome shotgun (WGS) entry which is preliminary data.</text>
</comment>
<evidence type="ECO:0000259" key="2">
    <source>
        <dbReference type="PROSITE" id="PS51272"/>
    </source>
</evidence>
<keyword evidence="4" id="KW-1185">Reference proteome</keyword>
<feature type="chain" id="PRO_5036730833" evidence="1">
    <location>
        <begin position="28"/>
        <end position="347"/>
    </location>
</feature>
<dbReference type="Pfam" id="PF00395">
    <property type="entry name" value="SLH"/>
    <property type="match status" value="3"/>
</dbReference>
<feature type="domain" description="SLH" evidence="2">
    <location>
        <begin position="26"/>
        <end position="85"/>
    </location>
</feature>
<dbReference type="Gene3D" id="2.40.100.20">
    <property type="match status" value="1"/>
</dbReference>
<dbReference type="SUPFAM" id="SSF50891">
    <property type="entry name" value="Cyclophilin-like"/>
    <property type="match status" value="1"/>
</dbReference>
<dbReference type="InterPro" id="IPR001119">
    <property type="entry name" value="SLH_dom"/>
</dbReference>
<dbReference type="RefSeq" id="WP_179236623.1">
    <property type="nucleotide sequence ID" value="NZ_JACBNQ010000001.1"/>
</dbReference>
<dbReference type="AlphaFoldDB" id="A0A974BH21"/>
<organism evidence="3 4">
    <name type="scientific">Sedimentibacter hydroxybenzoicus DSM 7310</name>
    <dbReference type="NCBI Taxonomy" id="1123245"/>
    <lineage>
        <taxon>Bacteria</taxon>
        <taxon>Bacillati</taxon>
        <taxon>Bacillota</taxon>
        <taxon>Tissierellia</taxon>
        <taxon>Sedimentibacter</taxon>
    </lineage>
</organism>
<gene>
    <name evidence="3" type="ORF">HZF24_02250</name>
</gene>
<protein>
    <submittedName>
        <fullName evidence="3">S-layer homology domain-containing protein</fullName>
    </submittedName>
</protein>
<keyword evidence="1" id="KW-0732">Signal</keyword>
<sequence>MKKNLFYSFGLFLIMIISFSIVNTAFADQYNDVETDAWYADAVNYVTENNLMTGTDGGGFSPDIPVTRGMMVTVLHRMEDMPTVSVNSSFSDVPENSYYAVAIAWAAENNITSGTSTDKFSPDDQISREQFAALLYRYAYMKKYDVSAYAGFDGFSDADQISPFAQNAMHWAVGSKLLGGSNGSLSPKGVTTRAQASEIFMRFMQNISGEVPAEESQGDEAAQPAMEEEMNIRITANGNTIDFRLNEIQAARDLYAQLPLTVAVENYGRNEKIFYPSQKLNTINATLADAQSGSGTLAYYSPWGNVVIFYGSSDSASGLYELGHAISGSEHIESLSGEIQIEKIETQ</sequence>
<accession>A0A974BH21</accession>
<dbReference type="InterPro" id="IPR029000">
    <property type="entry name" value="Cyclophilin-like_dom_sf"/>
</dbReference>
<evidence type="ECO:0000313" key="4">
    <source>
        <dbReference type="Proteomes" id="UP000611629"/>
    </source>
</evidence>
<dbReference type="PROSITE" id="PS51272">
    <property type="entry name" value="SLH"/>
    <property type="match status" value="3"/>
</dbReference>
<dbReference type="Pfam" id="PF18050">
    <property type="entry name" value="Cyclophil_like2"/>
    <property type="match status" value="1"/>
</dbReference>
<proteinExistence type="predicted"/>